<dbReference type="GeneID" id="89938121"/>
<sequence length="88" mass="10090">MARSYDRGARATNIFTPREWNEQLPHKWCGKIDAGRKGKPNKAQKCDDCLQVKRLKAKAVQKNASHAKRDRMALLWGGSTESEWEHPT</sequence>
<proteinExistence type="predicted"/>
<dbReference type="EMBL" id="MU853332">
    <property type="protein sequence ID" value="KAK4117072.1"/>
    <property type="molecule type" value="Genomic_DNA"/>
</dbReference>
<reference evidence="1" key="1">
    <citation type="journal article" date="2023" name="Mol. Phylogenet. Evol.">
        <title>Genome-scale phylogeny and comparative genomics of the fungal order Sordariales.</title>
        <authorList>
            <person name="Hensen N."/>
            <person name="Bonometti L."/>
            <person name="Westerberg I."/>
            <person name="Brannstrom I.O."/>
            <person name="Guillou S."/>
            <person name="Cros-Aarteil S."/>
            <person name="Calhoun S."/>
            <person name="Haridas S."/>
            <person name="Kuo A."/>
            <person name="Mondo S."/>
            <person name="Pangilinan J."/>
            <person name="Riley R."/>
            <person name="LaButti K."/>
            <person name="Andreopoulos B."/>
            <person name="Lipzen A."/>
            <person name="Chen C."/>
            <person name="Yan M."/>
            <person name="Daum C."/>
            <person name="Ng V."/>
            <person name="Clum A."/>
            <person name="Steindorff A."/>
            <person name="Ohm R.A."/>
            <person name="Martin F."/>
            <person name="Silar P."/>
            <person name="Natvig D.O."/>
            <person name="Lalanne C."/>
            <person name="Gautier V."/>
            <person name="Ament-Velasquez S.L."/>
            <person name="Kruys A."/>
            <person name="Hutchinson M.I."/>
            <person name="Powell A.J."/>
            <person name="Barry K."/>
            <person name="Miller A.N."/>
            <person name="Grigoriev I.V."/>
            <person name="Debuchy R."/>
            <person name="Gladieux P."/>
            <person name="Hiltunen Thoren M."/>
            <person name="Johannesson H."/>
        </authorList>
    </citation>
    <scope>NUCLEOTIDE SEQUENCE</scope>
    <source>
        <strain evidence="1">CBS 508.74</strain>
    </source>
</reference>
<accession>A0AAN6TMA9</accession>
<protein>
    <submittedName>
        <fullName evidence="1">Uncharacterized protein</fullName>
    </submittedName>
</protein>
<dbReference type="AlphaFoldDB" id="A0AAN6TMA9"/>
<evidence type="ECO:0000313" key="1">
    <source>
        <dbReference type="EMBL" id="KAK4117072.1"/>
    </source>
</evidence>
<gene>
    <name evidence="1" type="ORF">N656DRAFT_773083</name>
</gene>
<evidence type="ECO:0000313" key="2">
    <source>
        <dbReference type="Proteomes" id="UP001302812"/>
    </source>
</evidence>
<organism evidence="1 2">
    <name type="scientific">Canariomyces notabilis</name>
    <dbReference type="NCBI Taxonomy" id="2074819"/>
    <lineage>
        <taxon>Eukaryota</taxon>
        <taxon>Fungi</taxon>
        <taxon>Dikarya</taxon>
        <taxon>Ascomycota</taxon>
        <taxon>Pezizomycotina</taxon>
        <taxon>Sordariomycetes</taxon>
        <taxon>Sordariomycetidae</taxon>
        <taxon>Sordariales</taxon>
        <taxon>Chaetomiaceae</taxon>
        <taxon>Canariomyces</taxon>
    </lineage>
</organism>
<comment type="caution">
    <text evidence="1">The sequence shown here is derived from an EMBL/GenBank/DDBJ whole genome shotgun (WGS) entry which is preliminary data.</text>
</comment>
<keyword evidence="2" id="KW-1185">Reference proteome</keyword>
<name>A0AAN6TMA9_9PEZI</name>
<dbReference type="RefSeq" id="XP_064674642.1">
    <property type="nucleotide sequence ID" value="XM_064813996.1"/>
</dbReference>
<dbReference type="Proteomes" id="UP001302812">
    <property type="component" value="Unassembled WGS sequence"/>
</dbReference>
<reference evidence="1" key="2">
    <citation type="submission" date="2023-05" db="EMBL/GenBank/DDBJ databases">
        <authorList>
            <consortium name="Lawrence Berkeley National Laboratory"/>
            <person name="Steindorff A."/>
            <person name="Hensen N."/>
            <person name="Bonometti L."/>
            <person name="Westerberg I."/>
            <person name="Brannstrom I.O."/>
            <person name="Guillou S."/>
            <person name="Cros-Aarteil S."/>
            <person name="Calhoun S."/>
            <person name="Haridas S."/>
            <person name="Kuo A."/>
            <person name="Mondo S."/>
            <person name="Pangilinan J."/>
            <person name="Riley R."/>
            <person name="Labutti K."/>
            <person name="Andreopoulos B."/>
            <person name="Lipzen A."/>
            <person name="Chen C."/>
            <person name="Yanf M."/>
            <person name="Daum C."/>
            <person name="Ng V."/>
            <person name="Clum A."/>
            <person name="Ohm R."/>
            <person name="Martin F."/>
            <person name="Silar P."/>
            <person name="Natvig D."/>
            <person name="Lalanne C."/>
            <person name="Gautier V."/>
            <person name="Ament-Velasquez S.L."/>
            <person name="Kruys A."/>
            <person name="Hutchinson M.I."/>
            <person name="Powell A.J."/>
            <person name="Barry K."/>
            <person name="Miller A.N."/>
            <person name="Grigoriev I.V."/>
            <person name="Debuchy R."/>
            <person name="Gladieux P."/>
            <person name="Thoren M.H."/>
            <person name="Johannesson H."/>
        </authorList>
    </citation>
    <scope>NUCLEOTIDE SEQUENCE</scope>
    <source>
        <strain evidence="1">CBS 508.74</strain>
    </source>
</reference>